<evidence type="ECO:0000256" key="1">
    <source>
        <dbReference type="ARBA" id="ARBA00004167"/>
    </source>
</evidence>
<dbReference type="PROSITE" id="PS50835">
    <property type="entry name" value="IG_LIKE"/>
    <property type="match status" value="1"/>
</dbReference>
<name>A0A7R9A7V1_9CRUS</name>
<dbReference type="EMBL" id="LR901494">
    <property type="protein sequence ID" value="CAD7248750.1"/>
    <property type="molecule type" value="Genomic_DNA"/>
</dbReference>
<evidence type="ECO:0000256" key="7">
    <source>
        <dbReference type="ARBA" id="ARBA00023170"/>
    </source>
</evidence>
<dbReference type="InterPro" id="IPR001245">
    <property type="entry name" value="Ser-Thr/Tyr_kinase_cat_dom"/>
</dbReference>
<evidence type="ECO:0000256" key="3">
    <source>
        <dbReference type="ARBA" id="ARBA00022692"/>
    </source>
</evidence>
<evidence type="ECO:0000256" key="9">
    <source>
        <dbReference type="ARBA" id="ARBA00023319"/>
    </source>
</evidence>
<proteinExistence type="predicted"/>
<dbReference type="AlphaFoldDB" id="A0A7R9A7V1"/>
<feature type="binding site" evidence="11 12">
    <location>
        <position position="327"/>
    </location>
    <ligand>
        <name>ATP</name>
        <dbReference type="ChEBI" id="CHEBI:30616"/>
    </ligand>
</feature>
<dbReference type="PROSITE" id="PS00107">
    <property type="entry name" value="PROTEIN_KINASE_ATP"/>
    <property type="match status" value="1"/>
</dbReference>
<feature type="binding site" evidence="11">
    <location>
        <begin position="300"/>
        <end position="307"/>
    </location>
    <ligand>
        <name>ATP</name>
        <dbReference type="ChEBI" id="CHEBI:30616"/>
    </ligand>
</feature>
<comment type="subcellular location">
    <subcellularLocation>
        <location evidence="1">Membrane</location>
        <topology evidence="1">Single-pass membrane protein</topology>
    </subcellularLocation>
</comment>
<sequence length="515" mass="57778">MKAAALVVNSSTFPVLGNELQTPIIEGIATVTKGSQLTLNCSVSGHENGNLELEWIFQIPEHNGRIEQKVFRSGRHMNRLVVRNVTSKDEGIYTCRATSLKSTKEAHINVIVQEGHVHVTPKEAWGFAYLGEENVEWKLKVDAEPTPNFVLKHNEFEMSQNGEIFTIEVKPTGEMTVQFKYIDTEAYGNYTLVVGAGIKKEKAILYLNPRRPYDIVQVTLASIAVFLLVVVTGITIYYNRVGKGRVLHMLLTKVQVKWFHEGQLGNINPALDLGQKAYYLPYEDRWEFPADKLILGEVIGRGEYGVVVKAVAIGILDSEMETPVAVKMSKPDSDPIHYKALITELKIMSHLGNNQNIVNLLGACTRDIAHGNLMIVMEYCPNGSLERYLRQHQNHYIDMIDHQTGRISRSLPRGPQGDGPDRGGDEGYVIIAMDSDVNDNNGSLGQAIKWMALESLTKDKVYTCRSDVWAFGVTMWEVFSLGNHPYPNIERPETLIKYLEDGNRMESPAYANDKL</sequence>
<dbReference type="Proteomes" id="UP000677054">
    <property type="component" value="Unassembled WGS sequence"/>
</dbReference>
<accession>A0A7R9A7V1</accession>
<keyword evidence="5 13" id="KW-0472">Membrane</keyword>
<evidence type="ECO:0000256" key="13">
    <source>
        <dbReference type="SAM" id="Phobius"/>
    </source>
</evidence>
<evidence type="ECO:0000259" key="14">
    <source>
        <dbReference type="PROSITE" id="PS50011"/>
    </source>
</evidence>
<dbReference type="InterPro" id="IPR011009">
    <property type="entry name" value="Kinase-like_dom_sf"/>
</dbReference>
<dbReference type="SMART" id="SM00409">
    <property type="entry name" value="IG"/>
    <property type="match status" value="1"/>
</dbReference>
<dbReference type="InterPro" id="IPR017441">
    <property type="entry name" value="Protein_kinase_ATP_BS"/>
</dbReference>
<evidence type="ECO:0000256" key="2">
    <source>
        <dbReference type="ARBA" id="ARBA00011902"/>
    </source>
</evidence>
<evidence type="ECO:0000313" key="17">
    <source>
        <dbReference type="Proteomes" id="UP000677054"/>
    </source>
</evidence>
<keyword evidence="17" id="KW-1185">Reference proteome</keyword>
<dbReference type="Gene3D" id="3.30.200.20">
    <property type="entry name" value="Phosphorylase Kinase, domain 1"/>
    <property type="match status" value="1"/>
</dbReference>
<keyword evidence="11 12" id="KW-0067">ATP-binding</keyword>
<dbReference type="PROSITE" id="PS50011">
    <property type="entry name" value="PROTEIN_KINASE_DOM"/>
    <property type="match status" value="1"/>
</dbReference>
<evidence type="ECO:0000256" key="11">
    <source>
        <dbReference type="PIRSR" id="PIRSR000615-2"/>
    </source>
</evidence>
<dbReference type="InterPro" id="IPR000719">
    <property type="entry name" value="Prot_kinase_dom"/>
</dbReference>
<dbReference type="Pfam" id="PF00047">
    <property type="entry name" value="ig"/>
    <property type="match status" value="1"/>
</dbReference>
<dbReference type="PIRSF" id="PIRSF000615">
    <property type="entry name" value="TyrPK_CSF1-R"/>
    <property type="match status" value="1"/>
</dbReference>
<dbReference type="OrthoDB" id="3256376at2759"/>
<keyword evidence="4 13" id="KW-1133">Transmembrane helix</keyword>
<evidence type="ECO:0000256" key="5">
    <source>
        <dbReference type="ARBA" id="ARBA00023136"/>
    </source>
</evidence>
<dbReference type="InterPro" id="IPR003599">
    <property type="entry name" value="Ig_sub"/>
</dbReference>
<comment type="catalytic activity">
    <reaction evidence="10">
        <text>L-tyrosyl-[protein] + ATP = O-phospho-L-tyrosyl-[protein] + ADP + H(+)</text>
        <dbReference type="Rhea" id="RHEA:10596"/>
        <dbReference type="Rhea" id="RHEA-COMP:10136"/>
        <dbReference type="Rhea" id="RHEA-COMP:20101"/>
        <dbReference type="ChEBI" id="CHEBI:15378"/>
        <dbReference type="ChEBI" id="CHEBI:30616"/>
        <dbReference type="ChEBI" id="CHEBI:46858"/>
        <dbReference type="ChEBI" id="CHEBI:61978"/>
        <dbReference type="ChEBI" id="CHEBI:456216"/>
        <dbReference type="EC" id="2.7.10.1"/>
    </reaction>
</comment>
<dbReference type="EMBL" id="CAJPEV010001977">
    <property type="protein sequence ID" value="CAG0895157.1"/>
    <property type="molecule type" value="Genomic_DNA"/>
</dbReference>
<keyword evidence="8" id="KW-0325">Glycoprotein</keyword>
<dbReference type="GO" id="GO:0043235">
    <property type="term" value="C:receptor complex"/>
    <property type="evidence" value="ECO:0007669"/>
    <property type="project" value="TreeGrafter"/>
</dbReference>
<evidence type="ECO:0000259" key="15">
    <source>
        <dbReference type="PROSITE" id="PS50835"/>
    </source>
</evidence>
<dbReference type="GO" id="GO:0004714">
    <property type="term" value="F:transmembrane receptor protein tyrosine kinase activity"/>
    <property type="evidence" value="ECO:0007669"/>
    <property type="project" value="UniProtKB-EC"/>
</dbReference>
<dbReference type="PANTHER" id="PTHR24416:SF600">
    <property type="entry name" value="PDGF- AND VEGF-RECEPTOR RELATED, ISOFORM J"/>
    <property type="match status" value="1"/>
</dbReference>
<dbReference type="InterPro" id="IPR050122">
    <property type="entry name" value="RTK"/>
</dbReference>
<dbReference type="InterPro" id="IPR036179">
    <property type="entry name" value="Ig-like_dom_sf"/>
</dbReference>
<keyword evidence="7" id="KW-0675">Receptor</keyword>
<evidence type="ECO:0000256" key="4">
    <source>
        <dbReference type="ARBA" id="ARBA00022989"/>
    </source>
</evidence>
<dbReference type="GO" id="GO:0005886">
    <property type="term" value="C:plasma membrane"/>
    <property type="evidence" value="ECO:0007669"/>
    <property type="project" value="TreeGrafter"/>
</dbReference>
<dbReference type="InterPro" id="IPR013151">
    <property type="entry name" value="Immunoglobulin_dom"/>
</dbReference>
<dbReference type="InterPro" id="IPR013783">
    <property type="entry name" value="Ig-like_fold"/>
</dbReference>
<dbReference type="Gene3D" id="1.10.510.10">
    <property type="entry name" value="Transferase(Phosphotransferase) domain 1"/>
    <property type="match status" value="1"/>
</dbReference>
<organism evidence="16">
    <name type="scientific">Darwinula stevensoni</name>
    <dbReference type="NCBI Taxonomy" id="69355"/>
    <lineage>
        <taxon>Eukaryota</taxon>
        <taxon>Metazoa</taxon>
        <taxon>Ecdysozoa</taxon>
        <taxon>Arthropoda</taxon>
        <taxon>Crustacea</taxon>
        <taxon>Oligostraca</taxon>
        <taxon>Ostracoda</taxon>
        <taxon>Podocopa</taxon>
        <taxon>Podocopida</taxon>
        <taxon>Darwinulocopina</taxon>
        <taxon>Darwinuloidea</taxon>
        <taxon>Darwinulidae</taxon>
        <taxon>Darwinula</taxon>
    </lineage>
</organism>
<evidence type="ECO:0000313" key="16">
    <source>
        <dbReference type="EMBL" id="CAD7248750.1"/>
    </source>
</evidence>
<protein>
    <recommendedName>
        <fullName evidence="2">receptor protein-tyrosine kinase</fullName>
        <ecNumber evidence="2">2.7.10.1</ecNumber>
    </recommendedName>
</protein>
<gene>
    <name evidence="16" type="ORF">DSTB1V02_LOCUS8559</name>
</gene>
<dbReference type="GO" id="GO:0007169">
    <property type="term" value="P:cell surface receptor protein tyrosine kinase signaling pathway"/>
    <property type="evidence" value="ECO:0007669"/>
    <property type="project" value="TreeGrafter"/>
</dbReference>
<evidence type="ECO:0000256" key="12">
    <source>
        <dbReference type="PROSITE-ProRule" id="PRU10141"/>
    </source>
</evidence>
<dbReference type="SUPFAM" id="SSF48726">
    <property type="entry name" value="Immunoglobulin"/>
    <property type="match status" value="1"/>
</dbReference>
<evidence type="ECO:0000256" key="10">
    <source>
        <dbReference type="ARBA" id="ARBA00051243"/>
    </source>
</evidence>
<dbReference type="Gene3D" id="2.60.40.10">
    <property type="entry name" value="Immunoglobulins"/>
    <property type="match status" value="1"/>
</dbReference>
<feature type="domain" description="Ig-like" evidence="15">
    <location>
        <begin position="23"/>
        <end position="109"/>
    </location>
</feature>
<reference evidence="16" key="1">
    <citation type="submission" date="2020-11" db="EMBL/GenBank/DDBJ databases">
        <authorList>
            <person name="Tran Van P."/>
        </authorList>
    </citation>
    <scope>NUCLEOTIDE SEQUENCE</scope>
</reference>
<dbReference type="SUPFAM" id="SSF56112">
    <property type="entry name" value="Protein kinase-like (PK-like)"/>
    <property type="match status" value="1"/>
</dbReference>
<dbReference type="EC" id="2.7.10.1" evidence="2"/>
<feature type="domain" description="Protein kinase" evidence="14">
    <location>
        <begin position="293"/>
        <end position="515"/>
    </location>
</feature>
<keyword evidence="9" id="KW-0393">Immunoglobulin domain</keyword>
<dbReference type="PANTHER" id="PTHR24416">
    <property type="entry name" value="TYROSINE-PROTEIN KINASE RECEPTOR"/>
    <property type="match status" value="1"/>
</dbReference>
<dbReference type="Pfam" id="PF07714">
    <property type="entry name" value="PK_Tyr_Ser-Thr"/>
    <property type="match status" value="2"/>
</dbReference>
<feature type="transmembrane region" description="Helical" evidence="13">
    <location>
        <begin position="215"/>
        <end position="238"/>
    </location>
</feature>
<keyword evidence="6" id="KW-1015">Disulfide bond</keyword>
<keyword evidence="11 12" id="KW-0547">Nucleotide-binding</keyword>
<evidence type="ECO:0000256" key="8">
    <source>
        <dbReference type="ARBA" id="ARBA00023180"/>
    </source>
</evidence>
<evidence type="ECO:0000256" key="6">
    <source>
        <dbReference type="ARBA" id="ARBA00023157"/>
    </source>
</evidence>
<dbReference type="InterPro" id="IPR007110">
    <property type="entry name" value="Ig-like_dom"/>
</dbReference>
<dbReference type="GO" id="GO:0005524">
    <property type="term" value="F:ATP binding"/>
    <property type="evidence" value="ECO:0007669"/>
    <property type="project" value="UniProtKB-UniRule"/>
</dbReference>
<keyword evidence="3 13" id="KW-0812">Transmembrane</keyword>